<keyword evidence="3" id="KW-1185">Reference proteome</keyword>
<sequence length="356" mass="40638">MQFTVKGLPGQINLFAVADLSIFGAYYPIPMYSFFLLPKKLLLCVIPPVLFALFTRVLFGLGEFEGLLSVMTLAFLFCVPFAMGAITIYFSPIADVEKKRYRVMMPWISVIVFLGTSIALGLEGWACWIMVLPLFILASTIGGLIAGHYKIKHHKRETLQISLFALLPLLLSPIEQQLSKIPGRYKADTYIDIQAPKENIWSNVTRVSEISAKQDQGWFTRMLGFPRPIKAELNYEGLGGYRKAIFDKGLVFDEIVTEYEHERKMTFTIKANPYDIPSTTMDEHVVIGGAYFDVLNGTYELEQLNDNTFRLHLFSHFKLTTSFNFYASWWAGWIMKDIQNNILQIVKDRAEHAKQV</sequence>
<keyword evidence="1" id="KW-0472">Membrane</keyword>
<dbReference type="Proteomes" id="UP000318815">
    <property type="component" value="Unassembled WGS sequence"/>
</dbReference>
<evidence type="ECO:0000256" key="1">
    <source>
        <dbReference type="SAM" id="Phobius"/>
    </source>
</evidence>
<evidence type="ECO:0000313" key="3">
    <source>
        <dbReference type="Proteomes" id="UP000318815"/>
    </source>
</evidence>
<dbReference type="SUPFAM" id="SSF55961">
    <property type="entry name" value="Bet v1-like"/>
    <property type="match status" value="1"/>
</dbReference>
<organism evidence="2 3">
    <name type="scientific">Chitinophaga pinensis</name>
    <dbReference type="NCBI Taxonomy" id="79329"/>
    <lineage>
        <taxon>Bacteria</taxon>
        <taxon>Pseudomonadati</taxon>
        <taxon>Bacteroidota</taxon>
        <taxon>Chitinophagia</taxon>
        <taxon>Chitinophagales</taxon>
        <taxon>Chitinophagaceae</taxon>
        <taxon>Chitinophaga</taxon>
    </lineage>
</organism>
<keyword evidence="1" id="KW-0812">Transmembrane</keyword>
<gene>
    <name evidence="2" type="ORF">FEF09_18845</name>
</gene>
<reference evidence="2 3" key="1">
    <citation type="submission" date="2019-08" db="EMBL/GenBank/DDBJ databases">
        <title>Whole genome sequencing of chitin degrading bacteria Chitinophaga pinensis YS16.</title>
        <authorList>
            <person name="Singh R.P."/>
            <person name="Manchanda G."/>
            <person name="Maurya I.K."/>
            <person name="Joshi N.K."/>
            <person name="Srivastava A.K."/>
        </authorList>
    </citation>
    <scope>NUCLEOTIDE SEQUENCE [LARGE SCALE GENOMIC DNA]</scope>
    <source>
        <strain evidence="2 3">YS-16</strain>
    </source>
</reference>
<dbReference type="AlphaFoldDB" id="A0A5C6LP67"/>
<evidence type="ECO:0000313" key="2">
    <source>
        <dbReference type="EMBL" id="TWV98942.1"/>
    </source>
</evidence>
<feature type="transmembrane region" description="Helical" evidence="1">
    <location>
        <begin position="128"/>
        <end position="146"/>
    </location>
</feature>
<protein>
    <recommendedName>
        <fullName evidence="4">SRPBCC family protein</fullName>
    </recommendedName>
</protein>
<feature type="transmembrane region" description="Helical" evidence="1">
    <location>
        <begin position="67"/>
        <end position="91"/>
    </location>
</feature>
<feature type="transmembrane region" description="Helical" evidence="1">
    <location>
        <begin position="103"/>
        <end position="122"/>
    </location>
</feature>
<keyword evidence="1" id="KW-1133">Transmembrane helix</keyword>
<feature type="transmembrane region" description="Helical" evidence="1">
    <location>
        <begin position="41"/>
        <end position="61"/>
    </location>
</feature>
<proteinExistence type="predicted"/>
<feature type="transmembrane region" description="Helical" evidence="1">
    <location>
        <begin position="12"/>
        <end position="29"/>
    </location>
</feature>
<evidence type="ECO:0008006" key="4">
    <source>
        <dbReference type="Google" id="ProtNLM"/>
    </source>
</evidence>
<dbReference type="EMBL" id="VOHS01000020">
    <property type="protein sequence ID" value="TWV98942.1"/>
    <property type="molecule type" value="Genomic_DNA"/>
</dbReference>
<dbReference type="OrthoDB" id="118637at2"/>
<comment type="caution">
    <text evidence="2">The sequence shown here is derived from an EMBL/GenBank/DDBJ whole genome shotgun (WGS) entry which is preliminary data.</text>
</comment>
<accession>A0A5C6LP67</accession>
<name>A0A5C6LP67_9BACT</name>